<keyword evidence="3" id="KW-0068">Autocatalytic cleavage</keyword>
<organism evidence="8 9">
    <name type="scientific">Pseudogulbenkiania ferrooxidans 2002</name>
    <dbReference type="NCBI Taxonomy" id="279714"/>
    <lineage>
        <taxon>Bacteria</taxon>
        <taxon>Pseudomonadati</taxon>
        <taxon>Pseudomonadota</taxon>
        <taxon>Betaproteobacteria</taxon>
        <taxon>Neisseriales</taxon>
        <taxon>Chromobacteriaceae</taxon>
        <taxon>Pseudogulbenkiania</taxon>
    </lineage>
</organism>
<sequence>MTIAFAVHGGAGPVQRAELDPERDTALRAGLAAALDAGHRVLQQGGSALDAVTVAVALLEDDPLFNAGRGADFTLDGRVELEAAIMDGHSRSAGAVTGVSIARNPVRLARRVMEATPCVMLGFAAADAFARTQGLECEPPQYFFTEARWQALQREKARQAEGQASQGHGTVGAVALDSQGRLAAATSTGGRAGKWPGRIGDSPLIGAGTWADGRCAVSATGHGEHFIRAAVAHDIAARLAYAGQTLADAADSVIHGTLPALGGSGGVIAVDAAGHVAMPFNSAGMYRAMIDGTGRRALALYRDDAPPP</sequence>
<dbReference type="PANTHER" id="PTHR10188:SF6">
    <property type="entry name" value="N(4)-(BETA-N-ACETYLGLUCOSAMINYL)-L-ASPARAGINASE"/>
    <property type="match status" value="1"/>
</dbReference>
<feature type="site" description="Cleavage; by autolysis" evidence="7">
    <location>
        <begin position="169"/>
        <end position="170"/>
    </location>
</feature>
<keyword evidence="9" id="KW-1185">Reference proteome</keyword>
<dbReference type="Proteomes" id="UP000003165">
    <property type="component" value="Unassembled WGS sequence"/>
</dbReference>
<evidence type="ECO:0000256" key="1">
    <source>
        <dbReference type="ARBA" id="ARBA00022670"/>
    </source>
</evidence>
<keyword evidence="2" id="KW-0378">Hydrolase</keyword>
<dbReference type="GO" id="GO:0006508">
    <property type="term" value="P:proteolysis"/>
    <property type="evidence" value="ECO:0007669"/>
    <property type="project" value="UniProtKB-KW"/>
</dbReference>
<dbReference type="PANTHER" id="PTHR10188">
    <property type="entry name" value="L-ASPARAGINASE"/>
    <property type="match status" value="1"/>
</dbReference>
<evidence type="ECO:0000313" key="9">
    <source>
        <dbReference type="Proteomes" id="UP000003165"/>
    </source>
</evidence>
<dbReference type="GO" id="GO:0016811">
    <property type="term" value="F:hydrolase activity, acting on carbon-nitrogen (but not peptide) bonds, in linear amides"/>
    <property type="evidence" value="ECO:0007669"/>
    <property type="project" value="UniProtKB-ARBA"/>
</dbReference>
<proteinExistence type="predicted"/>
<dbReference type="FunFam" id="3.60.20.30:FF:000001">
    <property type="entry name" value="Isoaspartyl peptidase/L-asparaginase"/>
    <property type="match status" value="1"/>
</dbReference>
<dbReference type="RefSeq" id="WP_008953554.1">
    <property type="nucleotide sequence ID" value="NZ_ACIS01000004.1"/>
</dbReference>
<dbReference type="Gene3D" id="3.60.20.30">
    <property type="entry name" value="(Glycosyl)asparaginase"/>
    <property type="match status" value="1"/>
</dbReference>
<name>B9Z2H1_9NEIS</name>
<keyword evidence="1" id="KW-0645">Protease</keyword>
<dbReference type="AlphaFoldDB" id="B9Z2H1"/>
<evidence type="ECO:0000313" key="8">
    <source>
        <dbReference type="EMBL" id="EEG08774.1"/>
    </source>
</evidence>
<dbReference type="Pfam" id="PF01112">
    <property type="entry name" value="Asparaginase_2"/>
    <property type="match status" value="1"/>
</dbReference>
<dbReference type="EMBL" id="ACIS01000004">
    <property type="protein sequence ID" value="EEG08774.1"/>
    <property type="molecule type" value="Genomic_DNA"/>
</dbReference>
<comment type="caution">
    <text evidence="8">The sequence shown here is derived from an EMBL/GenBank/DDBJ whole genome shotgun (WGS) entry which is preliminary data.</text>
</comment>
<dbReference type="SUPFAM" id="SSF56235">
    <property type="entry name" value="N-terminal nucleophile aminohydrolases (Ntn hydrolases)"/>
    <property type="match status" value="1"/>
</dbReference>
<feature type="active site" description="Nucleophile" evidence="5">
    <location>
        <position position="170"/>
    </location>
</feature>
<dbReference type="InterPro" id="IPR029055">
    <property type="entry name" value="Ntn_hydrolases_N"/>
</dbReference>
<dbReference type="GO" id="GO:0008233">
    <property type="term" value="F:peptidase activity"/>
    <property type="evidence" value="ECO:0007669"/>
    <property type="project" value="UniProtKB-KW"/>
</dbReference>
<evidence type="ECO:0000256" key="2">
    <source>
        <dbReference type="ARBA" id="ARBA00022801"/>
    </source>
</evidence>
<dbReference type="InterPro" id="IPR000246">
    <property type="entry name" value="Peptidase_T2"/>
</dbReference>
<dbReference type="eggNOG" id="COG1446">
    <property type="taxonomic scope" value="Bacteria"/>
</dbReference>
<feature type="binding site" evidence="6">
    <location>
        <begin position="220"/>
        <end position="223"/>
    </location>
    <ligand>
        <name>substrate</name>
    </ligand>
</feature>
<protein>
    <recommendedName>
        <fullName evidence="4">Isoaspartyl peptidase</fullName>
    </recommendedName>
</protein>
<evidence type="ECO:0000256" key="7">
    <source>
        <dbReference type="PIRSR" id="PIRSR600246-3"/>
    </source>
</evidence>
<accession>B9Z2H1</accession>
<evidence type="ECO:0000256" key="5">
    <source>
        <dbReference type="PIRSR" id="PIRSR600246-1"/>
    </source>
</evidence>
<reference evidence="8 9" key="1">
    <citation type="submission" date="2009-02" db="EMBL/GenBank/DDBJ databases">
        <title>Sequencing of the draft genome and assembly of Lutiella nitroferrum 2002.</title>
        <authorList>
            <consortium name="US DOE Joint Genome Institute (JGI-PGF)"/>
            <person name="Lucas S."/>
            <person name="Copeland A."/>
            <person name="Lapidus A."/>
            <person name="Glavina del Rio T."/>
            <person name="Tice H."/>
            <person name="Bruce D."/>
            <person name="Goodwin L."/>
            <person name="Pitluck S."/>
            <person name="Larimer F."/>
            <person name="Land M.L."/>
            <person name="Hauser L."/>
            <person name="Coates J.D."/>
        </authorList>
    </citation>
    <scope>NUCLEOTIDE SEQUENCE [LARGE SCALE GENOMIC DNA]</scope>
    <source>
        <strain evidence="8 9">2002</strain>
    </source>
</reference>
<evidence type="ECO:0000256" key="6">
    <source>
        <dbReference type="PIRSR" id="PIRSR600246-2"/>
    </source>
</evidence>
<evidence type="ECO:0000256" key="4">
    <source>
        <dbReference type="ARBA" id="ARBA00069124"/>
    </source>
</evidence>
<dbReference type="CDD" id="cd04701">
    <property type="entry name" value="Asparaginase_2"/>
    <property type="match status" value="1"/>
</dbReference>
<gene>
    <name evidence="8" type="ORF">FuraDRAFT_1534</name>
</gene>
<evidence type="ECO:0000256" key="3">
    <source>
        <dbReference type="ARBA" id="ARBA00022813"/>
    </source>
</evidence>
<feature type="binding site" evidence="6">
    <location>
        <begin position="198"/>
        <end position="201"/>
    </location>
    <ligand>
        <name>substrate</name>
    </ligand>
</feature>